<dbReference type="AlphaFoldDB" id="A0A9N7Z2W5"/>
<keyword evidence="4" id="KW-1185">Reference proteome</keyword>
<gene>
    <name evidence="3" type="ORF">PLEPLA_LOCUS36991</name>
</gene>
<accession>A0A9N7Z2W5</accession>
<sequence length="534" mass="58460">MVKTIPELKAQICSLREEKERLLLELQAQTQAEISTSPSTTAPDTGSHTQPVAHRSSEGLSLAPTIQPAGVTEKNRVLQKDESASAHGQMGKLSAQESERLSQPSEKSDKPNKAIENPLEHAGHKLSQDTAGQQLTSSREAIQDAGTSNIQDAEKLRQPEKPDSVQMLQEKLMILEDKLTQASQELEKTNSLLKEQIEDNMVKEEKILQLSEGVRVEICTPEAESGPRRVSIDTGTVTERVDFANQETETESVGRVDKGTDTDQICVEVCVPSVSIDQVTDTKVETQDQVTDMVAEVPATSPPRPRANSIERGTVTEKIATQDQTTETPVAERVNQVTDMEAEVPTTSPPRPRANSIERGMVTERISTQDQMTETPVAERVNQVTETEGETVTDHPRGPRASSADRGTETERVDTVDRVTETEVAQRTDQVTETETETERRPGNNPARGAEAESPGRESTSTERVEEVSTVVSESTEDQEENERIQRVSESVVMKVITESSVVVQESAVETVIALGFVSQNEESTSPTASTEEE</sequence>
<feature type="compositionally biased region" description="Basic and acidic residues" evidence="2">
    <location>
        <begin position="450"/>
        <end position="467"/>
    </location>
</feature>
<evidence type="ECO:0000256" key="1">
    <source>
        <dbReference type="SAM" id="Coils"/>
    </source>
</evidence>
<proteinExistence type="predicted"/>
<reference evidence="3" key="1">
    <citation type="submission" date="2020-03" db="EMBL/GenBank/DDBJ databases">
        <authorList>
            <person name="Weist P."/>
        </authorList>
    </citation>
    <scope>NUCLEOTIDE SEQUENCE</scope>
</reference>
<feature type="compositionally biased region" description="Polar residues" evidence="2">
    <location>
        <begin position="128"/>
        <end position="151"/>
    </location>
</feature>
<dbReference type="EMBL" id="CADEAL010004010">
    <property type="protein sequence ID" value="CAB1449310.1"/>
    <property type="molecule type" value="Genomic_DNA"/>
</dbReference>
<comment type="caution">
    <text evidence="3">The sequence shown here is derived from an EMBL/GenBank/DDBJ whole genome shotgun (WGS) entry which is preliminary data.</text>
</comment>
<evidence type="ECO:0000313" key="4">
    <source>
        <dbReference type="Proteomes" id="UP001153269"/>
    </source>
</evidence>
<evidence type="ECO:0000256" key="2">
    <source>
        <dbReference type="SAM" id="MobiDB-lite"/>
    </source>
</evidence>
<feature type="compositionally biased region" description="Basic and acidic residues" evidence="2">
    <location>
        <begin position="106"/>
        <end position="127"/>
    </location>
</feature>
<feature type="compositionally biased region" description="Basic and acidic residues" evidence="2">
    <location>
        <begin position="152"/>
        <end position="163"/>
    </location>
</feature>
<feature type="coiled-coil region" evidence="1">
    <location>
        <begin position="165"/>
        <end position="199"/>
    </location>
</feature>
<organism evidence="3 4">
    <name type="scientific">Pleuronectes platessa</name>
    <name type="common">European plaice</name>
    <dbReference type="NCBI Taxonomy" id="8262"/>
    <lineage>
        <taxon>Eukaryota</taxon>
        <taxon>Metazoa</taxon>
        <taxon>Chordata</taxon>
        <taxon>Craniata</taxon>
        <taxon>Vertebrata</taxon>
        <taxon>Euteleostomi</taxon>
        <taxon>Actinopterygii</taxon>
        <taxon>Neopterygii</taxon>
        <taxon>Teleostei</taxon>
        <taxon>Neoteleostei</taxon>
        <taxon>Acanthomorphata</taxon>
        <taxon>Carangaria</taxon>
        <taxon>Pleuronectiformes</taxon>
        <taxon>Pleuronectoidei</taxon>
        <taxon>Pleuronectidae</taxon>
        <taxon>Pleuronectes</taxon>
    </lineage>
</organism>
<evidence type="ECO:0000313" key="3">
    <source>
        <dbReference type="EMBL" id="CAB1449310.1"/>
    </source>
</evidence>
<keyword evidence="1" id="KW-0175">Coiled coil</keyword>
<name>A0A9N7Z2W5_PLEPL</name>
<protein>
    <submittedName>
        <fullName evidence="3">Uncharacterized protein</fullName>
    </submittedName>
</protein>
<feature type="compositionally biased region" description="Basic and acidic residues" evidence="2">
    <location>
        <begin position="406"/>
        <end position="426"/>
    </location>
</feature>
<feature type="region of interest" description="Disordered" evidence="2">
    <location>
        <begin position="367"/>
        <end position="487"/>
    </location>
</feature>
<feature type="compositionally biased region" description="Basic and acidic residues" evidence="2">
    <location>
        <begin position="73"/>
        <end position="84"/>
    </location>
</feature>
<feature type="region of interest" description="Disordered" evidence="2">
    <location>
        <begin position="29"/>
        <end position="163"/>
    </location>
</feature>
<dbReference type="Proteomes" id="UP001153269">
    <property type="component" value="Unassembled WGS sequence"/>
</dbReference>
<feature type="compositionally biased region" description="Polar residues" evidence="2">
    <location>
        <begin position="34"/>
        <end position="50"/>
    </location>
</feature>